<dbReference type="InterPro" id="IPR001763">
    <property type="entry name" value="Rhodanese-like_dom"/>
</dbReference>
<protein>
    <submittedName>
        <fullName evidence="2">Rhodanese-like domain-containing chloroplastic</fullName>
    </submittedName>
</protein>
<feature type="domain" description="Rhodanese" evidence="1">
    <location>
        <begin position="39"/>
        <end position="184"/>
    </location>
</feature>
<proteinExistence type="predicted"/>
<dbReference type="CDD" id="cd00158">
    <property type="entry name" value="RHOD"/>
    <property type="match status" value="1"/>
</dbReference>
<dbReference type="OrthoDB" id="496335at2759"/>
<dbReference type="EMBL" id="LHPF02000038">
    <property type="protein sequence ID" value="PSC68348.1"/>
    <property type="molecule type" value="Genomic_DNA"/>
</dbReference>
<organism evidence="2 3">
    <name type="scientific">Micractinium conductrix</name>
    <dbReference type="NCBI Taxonomy" id="554055"/>
    <lineage>
        <taxon>Eukaryota</taxon>
        <taxon>Viridiplantae</taxon>
        <taxon>Chlorophyta</taxon>
        <taxon>core chlorophytes</taxon>
        <taxon>Trebouxiophyceae</taxon>
        <taxon>Chlorellales</taxon>
        <taxon>Chlorellaceae</taxon>
        <taxon>Chlorella clade</taxon>
        <taxon>Micractinium</taxon>
    </lineage>
</organism>
<dbReference type="SUPFAM" id="SSF52821">
    <property type="entry name" value="Rhodanese/Cell cycle control phosphatase"/>
    <property type="match status" value="1"/>
</dbReference>
<dbReference type="STRING" id="554055.A0A2P6V2M9"/>
<name>A0A2P6V2M9_9CHLO</name>
<dbReference type="AlphaFoldDB" id="A0A2P6V2M9"/>
<dbReference type="PROSITE" id="PS50206">
    <property type="entry name" value="RHODANESE_3"/>
    <property type="match status" value="1"/>
</dbReference>
<accession>A0A2P6V2M9</accession>
<reference evidence="2 3" key="1">
    <citation type="journal article" date="2018" name="Plant J.">
        <title>Genome sequences of Chlorella sorokiniana UTEX 1602 and Micractinium conductrix SAG 241.80: implications to maltose excretion by a green alga.</title>
        <authorList>
            <person name="Arriola M.B."/>
            <person name="Velmurugan N."/>
            <person name="Zhang Y."/>
            <person name="Plunkett M.H."/>
            <person name="Hondzo H."/>
            <person name="Barney B.M."/>
        </authorList>
    </citation>
    <scope>NUCLEOTIDE SEQUENCE [LARGE SCALE GENOMIC DNA]</scope>
    <source>
        <strain evidence="2 3">SAG 241.80</strain>
    </source>
</reference>
<evidence type="ECO:0000313" key="3">
    <source>
        <dbReference type="Proteomes" id="UP000239649"/>
    </source>
</evidence>
<dbReference type="InterPro" id="IPR036873">
    <property type="entry name" value="Rhodanese-like_dom_sf"/>
</dbReference>
<dbReference type="Gene3D" id="3.40.250.10">
    <property type="entry name" value="Rhodanese-like domain"/>
    <property type="match status" value="1"/>
</dbReference>
<dbReference type="InterPro" id="IPR043186">
    <property type="entry name" value="Str14"/>
</dbReference>
<dbReference type="PANTHER" id="PTHR44920:SF2">
    <property type="entry name" value="RHODANESE DOMAIN-CONTAINING PROTEIN"/>
    <property type="match status" value="1"/>
</dbReference>
<dbReference type="Pfam" id="PF00581">
    <property type="entry name" value="Rhodanese"/>
    <property type="match status" value="1"/>
</dbReference>
<dbReference type="SMART" id="SM00450">
    <property type="entry name" value="RHOD"/>
    <property type="match status" value="1"/>
</dbReference>
<dbReference type="Proteomes" id="UP000239649">
    <property type="component" value="Unassembled WGS sequence"/>
</dbReference>
<dbReference type="GO" id="GO:0009507">
    <property type="term" value="C:chloroplast"/>
    <property type="evidence" value="ECO:0007669"/>
    <property type="project" value="TreeGrafter"/>
</dbReference>
<sequence>MTTVQPLSGTSYTVWPVMWEYLNSKKLKQVDEDQALALIKRGAVVVDVRLADDFRQQHIEGAISVPMFRLTAGNEKWDKVKRFVMGSLAMKATERDPDFLKNFEKAVKGKRQQVIIACAVGGTLDTMVRVASTGKQCKDPDRSFGRETRSLKACYELMQAGYSNVVHLQGGLSSWRYNGYPVESS</sequence>
<evidence type="ECO:0000259" key="1">
    <source>
        <dbReference type="PROSITE" id="PS50206"/>
    </source>
</evidence>
<dbReference type="PANTHER" id="PTHR44920">
    <property type="entry name" value="RHODANESE-LIKE DOMAIN-CONTAINING PROTEIN 14, CHLOROPLASTIC-RELATED"/>
    <property type="match status" value="1"/>
</dbReference>
<comment type="caution">
    <text evidence="2">The sequence shown here is derived from an EMBL/GenBank/DDBJ whole genome shotgun (WGS) entry which is preliminary data.</text>
</comment>
<gene>
    <name evidence="2" type="ORF">C2E20_8033</name>
</gene>
<keyword evidence="3" id="KW-1185">Reference proteome</keyword>
<evidence type="ECO:0000313" key="2">
    <source>
        <dbReference type="EMBL" id="PSC68348.1"/>
    </source>
</evidence>